<reference evidence="2 3" key="1">
    <citation type="submission" date="2024-04" db="EMBL/GenBank/DDBJ databases">
        <authorList>
            <person name="Fracassetti M."/>
        </authorList>
    </citation>
    <scope>NUCLEOTIDE SEQUENCE [LARGE SCALE GENOMIC DNA]</scope>
</reference>
<dbReference type="EMBL" id="OZ034822">
    <property type="protein sequence ID" value="CAL1415126.1"/>
    <property type="molecule type" value="Genomic_DNA"/>
</dbReference>
<evidence type="ECO:0000256" key="1">
    <source>
        <dbReference type="SAM" id="MobiDB-lite"/>
    </source>
</evidence>
<dbReference type="Proteomes" id="UP001497516">
    <property type="component" value="Chromosome 9"/>
</dbReference>
<proteinExistence type="predicted"/>
<protein>
    <submittedName>
        <fullName evidence="2">Uncharacterized protein</fullName>
    </submittedName>
</protein>
<dbReference type="AlphaFoldDB" id="A0AAV2GXD9"/>
<evidence type="ECO:0000313" key="2">
    <source>
        <dbReference type="EMBL" id="CAL1415126.1"/>
    </source>
</evidence>
<sequence length="111" mass="12597">MGEVENLQSLAYEGVVVPTWNVSTAVREPPAVWAGGNHYHHWSNPSRRASPMMMTRTSPQTRMKRASYWTKGRAAKPQGKVTLHHLGILKYWPWVEEMEILSGVSQNPAEK</sequence>
<accession>A0AAV2GXD9</accession>
<gene>
    <name evidence="2" type="ORF">LTRI10_LOCUS54247</name>
</gene>
<organism evidence="2 3">
    <name type="scientific">Linum trigynum</name>
    <dbReference type="NCBI Taxonomy" id="586398"/>
    <lineage>
        <taxon>Eukaryota</taxon>
        <taxon>Viridiplantae</taxon>
        <taxon>Streptophyta</taxon>
        <taxon>Embryophyta</taxon>
        <taxon>Tracheophyta</taxon>
        <taxon>Spermatophyta</taxon>
        <taxon>Magnoliopsida</taxon>
        <taxon>eudicotyledons</taxon>
        <taxon>Gunneridae</taxon>
        <taxon>Pentapetalae</taxon>
        <taxon>rosids</taxon>
        <taxon>fabids</taxon>
        <taxon>Malpighiales</taxon>
        <taxon>Linaceae</taxon>
        <taxon>Linum</taxon>
    </lineage>
</organism>
<name>A0AAV2GXD9_9ROSI</name>
<feature type="region of interest" description="Disordered" evidence="1">
    <location>
        <begin position="44"/>
        <end position="64"/>
    </location>
</feature>
<evidence type="ECO:0000313" key="3">
    <source>
        <dbReference type="Proteomes" id="UP001497516"/>
    </source>
</evidence>
<keyword evidence="3" id="KW-1185">Reference proteome</keyword>